<organism evidence="5 6">
    <name type="scientific">Parachlamydia acanthamoebae</name>
    <dbReference type="NCBI Taxonomy" id="83552"/>
    <lineage>
        <taxon>Bacteria</taxon>
        <taxon>Pseudomonadati</taxon>
        <taxon>Chlamydiota</taxon>
        <taxon>Chlamydiia</taxon>
        <taxon>Parachlamydiales</taxon>
        <taxon>Parachlamydiaceae</taxon>
        <taxon>Parachlamydia</taxon>
    </lineage>
</organism>
<sequence length="146" mass="16665">MARDLLPDLISDRPFTQLANLWPNLFAGNVLSDDFSIKGVRIYEENNQLHVEVPVPGLSLDDIEVSLNKGVLWIKGELKEEEKDKKRNFYRFSKRSYSSSIPLPAQIDEKQEPQAVYEDGILKVSLQLAKHAETKKIKVKSGNKKK</sequence>
<comment type="caution">
    <text evidence="5">The sequence shown here is derived from an EMBL/GenBank/DDBJ whole genome shotgun (WGS) entry which is preliminary data.</text>
</comment>
<dbReference type="PANTHER" id="PTHR46733">
    <property type="entry name" value="26.5 KDA HEAT SHOCK PROTEIN, MITOCHONDRIAL"/>
    <property type="match status" value="1"/>
</dbReference>
<dbReference type="SUPFAM" id="SSF49764">
    <property type="entry name" value="HSP20-like chaperones"/>
    <property type="match status" value="1"/>
</dbReference>
<dbReference type="PATRIC" id="fig|83552.4.peg.1626"/>
<dbReference type="Gene3D" id="2.60.40.790">
    <property type="match status" value="1"/>
</dbReference>
<proteinExistence type="inferred from homology"/>
<comment type="similarity">
    <text evidence="2 3">Belongs to the small heat shock protein (HSP20) family.</text>
</comment>
<evidence type="ECO:0000256" key="1">
    <source>
        <dbReference type="ARBA" id="ARBA00023016"/>
    </source>
</evidence>
<keyword evidence="1" id="KW-0346">Stress response</keyword>
<reference evidence="5 6" key="1">
    <citation type="journal article" date="2014" name="Mol. Biol. Evol.">
        <title>Massive expansion of Ubiquitination-related gene families within the Chlamydiae.</title>
        <authorList>
            <person name="Domman D."/>
            <person name="Collingro A."/>
            <person name="Lagkouvardos I."/>
            <person name="Gehre L."/>
            <person name="Weinmaier T."/>
            <person name="Rattei T."/>
            <person name="Subtil A."/>
            <person name="Horn M."/>
        </authorList>
    </citation>
    <scope>NUCLEOTIDE SEQUENCE [LARGE SCALE GENOMIC DNA]</scope>
    <source>
        <strain evidence="5 6">OEW1</strain>
    </source>
</reference>
<name>A0A0C1E7L9_9BACT</name>
<dbReference type="InterPro" id="IPR044587">
    <property type="entry name" value="HSP21-like"/>
</dbReference>
<evidence type="ECO:0000256" key="2">
    <source>
        <dbReference type="PROSITE-ProRule" id="PRU00285"/>
    </source>
</evidence>
<evidence type="ECO:0000256" key="3">
    <source>
        <dbReference type="RuleBase" id="RU003616"/>
    </source>
</evidence>
<dbReference type="PANTHER" id="PTHR46733:SF4">
    <property type="entry name" value="HEAT SHOCK PROTEIN 21, CHLOROPLASTIC"/>
    <property type="match status" value="1"/>
</dbReference>
<dbReference type="CDD" id="cd06464">
    <property type="entry name" value="ACD_sHsps-like"/>
    <property type="match status" value="1"/>
</dbReference>
<dbReference type="GO" id="GO:0009408">
    <property type="term" value="P:response to heat"/>
    <property type="evidence" value="ECO:0007669"/>
    <property type="project" value="InterPro"/>
</dbReference>
<evidence type="ECO:0000313" key="5">
    <source>
        <dbReference type="EMBL" id="KIA77197.1"/>
    </source>
</evidence>
<dbReference type="AlphaFoldDB" id="A0A0C1E7L9"/>
<gene>
    <name evidence="5" type="ORF">DB43_GS00030</name>
</gene>
<feature type="domain" description="SHSP" evidence="4">
    <location>
        <begin position="31"/>
        <end position="142"/>
    </location>
</feature>
<evidence type="ECO:0000259" key="4">
    <source>
        <dbReference type="PROSITE" id="PS01031"/>
    </source>
</evidence>
<dbReference type="RefSeq" id="WP_006342045.1">
    <property type="nucleotide sequence ID" value="NZ_BAWW01000039.1"/>
</dbReference>
<dbReference type="InterPro" id="IPR002068">
    <property type="entry name" value="A-crystallin/Hsp20_dom"/>
</dbReference>
<dbReference type="OMA" id="WDEMEDK"/>
<dbReference type="Pfam" id="PF00011">
    <property type="entry name" value="HSP20"/>
    <property type="match status" value="1"/>
</dbReference>
<accession>A0A0C1E7L9</accession>
<dbReference type="PROSITE" id="PS01031">
    <property type="entry name" value="SHSP"/>
    <property type="match status" value="1"/>
</dbReference>
<dbReference type="Proteomes" id="UP000031307">
    <property type="component" value="Unassembled WGS sequence"/>
</dbReference>
<evidence type="ECO:0000313" key="6">
    <source>
        <dbReference type="Proteomes" id="UP000031307"/>
    </source>
</evidence>
<dbReference type="EMBL" id="JSAM01000088">
    <property type="protein sequence ID" value="KIA77197.1"/>
    <property type="molecule type" value="Genomic_DNA"/>
</dbReference>
<protein>
    <recommendedName>
        <fullName evidence="4">SHSP domain-containing protein</fullName>
    </recommendedName>
</protein>
<dbReference type="InterPro" id="IPR008978">
    <property type="entry name" value="HSP20-like_chaperone"/>
</dbReference>